<dbReference type="EMBL" id="VMSJ01000002">
    <property type="protein sequence ID" value="TVT28103.1"/>
    <property type="molecule type" value="Genomic_DNA"/>
</dbReference>
<dbReference type="PANTHER" id="PTHR37955">
    <property type="entry name" value="TELLURITE RESISTANCE PROTEIN TEHA"/>
    <property type="match status" value="1"/>
</dbReference>
<dbReference type="AlphaFoldDB" id="A0A558AV10"/>
<feature type="transmembrane region" description="Helical" evidence="5">
    <location>
        <begin position="207"/>
        <end position="228"/>
    </location>
</feature>
<dbReference type="RefSeq" id="WP_145287657.1">
    <property type="nucleotide sequence ID" value="NZ_VMSJ01000002.1"/>
</dbReference>
<gene>
    <name evidence="6" type="ORF">FO441_06730</name>
</gene>
<feature type="transmembrane region" description="Helical" evidence="5">
    <location>
        <begin position="93"/>
        <end position="114"/>
    </location>
</feature>
<feature type="transmembrane region" description="Helical" evidence="5">
    <location>
        <begin position="26"/>
        <end position="48"/>
    </location>
</feature>
<dbReference type="Proteomes" id="UP000315103">
    <property type="component" value="Unassembled WGS sequence"/>
</dbReference>
<proteinExistence type="predicted"/>
<evidence type="ECO:0000256" key="1">
    <source>
        <dbReference type="ARBA" id="ARBA00004141"/>
    </source>
</evidence>
<dbReference type="CDD" id="cd09325">
    <property type="entry name" value="TDT_C4-dicarb_trans"/>
    <property type="match status" value="1"/>
</dbReference>
<feature type="transmembrane region" description="Helical" evidence="5">
    <location>
        <begin position="151"/>
        <end position="169"/>
    </location>
</feature>
<dbReference type="Gene3D" id="1.50.10.150">
    <property type="entry name" value="Voltage-dependent anion channel"/>
    <property type="match status" value="1"/>
</dbReference>
<sequence length="309" mass="34468">MPLAICGLILGIISIGNLFFSMQNYILGWTFTSMGLILMLPFILRIITMGKGFLKSLEDPVTAAVLAAFPMAMMILCTIMSRFTEYGTLITVVWWMAVILHFAMLTLFIFYFVIPHRFKSDYLHPGWFIPFVGIAMVSITSTNFSIEFGRIVFWIALIFAVVLLPIVIGKMIKDNPSRQSFPLAATLATPGSICLAAYISVMSPPSVGMVYGLLILSQLLYLVTLILIPKMLKPEFYASYASLTFPLAISATALNNTLNVKGLDGTLKSILEVLSTIEQYIVVIIIIYILVRYIWFLGQSYTESSQSRD</sequence>
<dbReference type="GO" id="GO:0046583">
    <property type="term" value="F:monoatomic cation efflux transmembrane transporter activity"/>
    <property type="evidence" value="ECO:0007669"/>
    <property type="project" value="TreeGrafter"/>
</dbReference>
<feature type="transmembrane region" description="Helical" evidence="5">
    <location>
        <begin position="126"/>
        <end position="145"/>
    </location>
</feature>
<dbReference type="OrthoDB" id="309023at2"/>
<dbReference type="InterPro" id="IPR052951">
    <property type="entry name" value="Tellurite_res_ion_channel"/>
</dbReference>
<evidence type="ECO:0000313" key="6">
    <source>
        <dbReference type="EMBL" id="TVT28103.1"/>
    </source>
</evidence>
<evidence type="ECO:0000256" key="3">
    <source>
        <dbReference type="ARBA" id="ARBA00022989"/>
    </source>
</evidence>
<evidence type="ECO:0000256" key="5">
    <source>
        <dbReference type="SAM" id="Phobius"/>
    </source>
</evidence>
<keyword evidence="2 5" id="KW-0812">Transmembrane</keyword>
<feature type="transmembrane region" description="Helical" evidence="5">
    <location>
        <begin position="60"/>
        <end position="81"/>
    </location>
</feature>
<dbReference type="PANTHER" id="PTHR37955:SF1">
    <property type="entry name" value="DEP DOMAIN-CONTAINING PROTEIN"/>
    <property type="match status" value="1"/>
</dbReference>
<name>A0A558AV10_9STAP</name>
<comment type="subcellular location">
    <subcellularLocation>
        <location evidence="1">Membrane</location>
        <topology evidence="1">Multi-pass membrane protein</topology>
    </subcellularLocation>
</comment>
<protein>
    <submittedName>
        <fullName evidence="6">TDT family transporter</fullName>
    </submittedName>
</protein>
<dbReference type="GO" id="GO:0005886">
    <property type="term" value="C:plasma membrane"/>
    <property type="evidence" value="ECO:0007669"/>
    <property type="project" value="TreeGrafter"/>
</dbReference>
<dbReference type="InterPro" id="IPR038665">
    <property type="entry name" value="Voltage-dep_anion_channel_sf"/>
</dbReference>
<dbReference type="Pfam" id="PF03595">
    <property type="entry name" value="SLAC1"/>
    <property type="match status" value="1"/>
</dbReference>
<feature type="transmembrane region" description="Helical" evidence="5">
    <location>
        <begin position="181"/>
        <end position="201"/>
    </location>
</feature>
<organism evidence="6 7">
    <name type="scientific">Salinicoccus cyprini</name>
    <dbReference type="NCBI Taxonomy" id="2493691"/>
    <lineage>
        <taxon>Bacteria</taxon>
        <taxon>Bacillati</taxon>
        <taxon>Bacillota</taxon>
        <taxon>Bacilli</taxon>
        <taxon>Bacillales</taxon>
        <taxon>Staphylococcaceae</taxon>
        <taxon>Salinicoccus</taxon>
    </lineage>
</organism>
<keyword evidence="3 5" id="KW-1133">Transmembrane helix</keyword>
<accession>A0A558AV10</accession>
<evidence type="ECO:0000313" key="7">
    <source>
        <dbReference type="Proteomes" id="UP000315103"/>
    </source>
</evidence>
<comment type="caution">
    <text evidence="6">The sequence shown here is derived from an EMBL/GenBank/DDBJ whole genome shotgun (WGS) entry which is preliminary data.</text>
</comment>
<evidence type="ECO:0000256" key="4">
    <source>
        <dbReference type="ARBA" id="ARBA00023136"/>
    </source>
</evidence>
<dbReference type="InterPro" id="IPR004695">
    <property type="entry name" value="SLAC1/Mae1/Ssu1/TehA"/>
</dbReference>
<reference evidence="6 7" key="1">
    <citation type="submission" date="2019-07" db="EMBL/GenBank/DDBJ databases">
        <title>Salinicoccus cyprini sp. nov., isolated from gastro-intestinal tract of mirror carp, Cyprinus carpio var. specularis, collected from Gobind Sagar Reservoir, Himachal Pradesh, India.</title>
        <authorList>
            <person name="Talwar C."/>
            <person name="Singh A.K."/>
            <person name="Lal R."/>
            <person name="Negi R.K."/>
        </authorList>
    </citation>
    <scope>NUCLEOTIDE SEQUENCE [LARGE SCALE GENOMIC DNA]</scope>
    <source>
        <strain evidence="6 7">CT19</strain>
    </source>
</reference>
<feature type="transmembrane region" description="Helical" evidence="5">
    <location>
        <begin position="280"/>
        <end position="298"/>
    </location>
</feature>
<keyword evidence="7" id="KW-1185">Reference proteome</keyword>
<feature type="transmembrane region" description="Helical" evidence="5">
    <location>
        <begin position="240"/>
        <end position="260"/>
    </location>
</feature>
<keyword evidence="4 5" id="KW-0472">Membrane</keyword>
<evidence type="ECO:0000256" key="2">
    <source>
        <dbReference type="ARBA" id="ARBA00022692"/>
    </source>
</evidence>